<keyword evidence="2" id="KW-1185">Reference proteome</keyword>
<dbReference type="InterPro" id="IPR001106">
    <property type="entry name" value="Aromatic_Lyase"/>
</dbReference>
<proteinExistence type="predicted"/>
<accession>A0A1B2I5H9</accession>
<dbReference type="Pfam" id="PF00221">
    <property type="entry name" value="Lyase_aromatic"/>
    <property type="match status" value="2"/>
</dbReference>
<name>A0A1B2I5H9_9BACT</name>
<dbReference type="AlphaFoldDB" id="A0A1B2I5H9"/>
<dbReference type="Proteomes" id="UP000093044">
    <property type="component" value="Chromosome"/>
</dbReference>
<evidence type="ECO:0000313" key="1">
    <source>
        <dbReference type="EMBL" id="ANZ45229.1"/>
    </source>
</evidence>
<dbReference type="STRING" id="1197717.BED41_09200"/>
<dbReference type="Gene3D" id="1.20.200.10">
    <property type="entry name" value="Fumarase/aspartase (Central domain)"/>
    <property type="match status" value="2"/>
</dbReference>
<organism evidence="1 2">
    <name type="scientific">Cloacibacillus porcorum</name>
    <dbReference type="NCBI Taxonomy" id="1197717"/>
    <lineage>
        <taxon>Bacteria</taxon>
        <taxon>Thermotogati</taxon>
        <taxon>Synergistota</taxon>
        <taxon>Synergistia</taxon>
        <taxon>Synergistales</taxon>
        <taxon>Synergistaceae</taxon>
        <taxon>Cloacibacillus</taxon>
    </lineage>
</organism>
<gene>
    <name evidence="1" type="ORF">BED41_09200</name>
</gene>
<evidence type="ECO:0000313" key="2">
    <source>
        <dbReference type="Proteomes" id="UP000093044"/>
    </source>
</evidence>
<dbReference type="RefSeq" id="WP_066745121.1">
    <property type="nucleotide sequence ID" value="NZ_CP016757.1"/>
</dbReference>
<dbReference type="OrthoDB" id="9806955at2"/>
<dbReference type="PANTHER" id="PTHR10362">
    <property type="entry name" value="HISTIDINE AMMONIA-LYASE"/>
    <property type="match status" value="1"/>
</dbReference>
<protein>
    <submittedName>
        <fullName evidence="1">Uncharacterized protein</fullName>
    </submittedName>
</protein>
<dbReference type="EMBL" id="CP016757">
    <property type="protein sequence ID" value="ANZ45229.1"/>
    <property type="molecule type" value="Genomic_DNA"/>
</dbReference>
<reference evidence="1" key="1">
    <citation type="submission" date="2016-08" db="EMBL/GenBank/DDBJ databases">
        <title>Complete genome of Cloacibacillus porcorum.</title>
        <authorList>
            <person name="Looft T."/>
            <person name="Bayles D.O."/>
            <person name="Alt D.P."/>
        </authorList>
    </citation>
    <scope>NUCLEOTIDE SEQUENCE [LARGE SCALE GENOMIC DNA]</scope>
    <source>
        <strain evidence="1">CL-84</strain>
    </source>
</reference>
<dbReference type="GeneID" id="83058023"/>
<dbReference type="InterPro" id="IPR008948">
    <property type="entry name" value="L-Aspartase-like"/>
</dbReference>
<dbReference type="KEGG" id="cpor:BED41_09200"/>
<sequence length="411" mass="44898">MENLQWIDDILKVRRGGLREPAVNTECCTKRETLSEGCVAVIMELLAKGAAKNGCLKLQKAAEYFMNGSQLPDLSFEDADEGTVAESLAEALEEVGKLPEAERDFIKKSNCVTLGMALYICAIAGRAIKTADIAVSMNLEAIRGELGAFDKRLHELGRPYPGQIESAENVRRITAGSKLTTDEGRYAFGYDKKPRVQDAICVRATPQTHGGVRDIFHWCVEQVVKDWDGRAHELYRTEYAMDALATALADLAHTSERRSFRLCDTRLSYGLPMNLVPDELGINYGFPIIQSTQAAETAELKLLALPAAAIKRTDGPLAYYSVSKQFELIKKLNRVMAVEILMSAQALDIVNAKIPEFTCGAGTAAAHKCLRGKISMMDENRFVAPDMITAEGLTADGTILSAVEAAIGTLK</sequence>
<dbReference type="SUPFAM" id="SSF48557">
    <property type="entry name" value="L-aspartase-like"/>
    <property type="match status" value="1"/>
</dbReference>
<dbReference type="GO" id="GO:0016841">
    <property type="term" value="F:ammonia-lyase activity"/>
    <property type="evidence" value="ECO:0007669"/>
    <property type="project" value="UniProtKB-ARBA"/>
</dbReference>